<dbReference type="RefSeq" id="WP_126795967.1">
    <property type="nucleotide sequence ID" value="NZ_CP060720.1"/>
</dbReference>
<dbReference type="OrthoDB" id="283809at2"/>
<dbReference type="SUPFAM" id="SSF56349">
    <property type="entry name" value="DNA breaking-rejoining enzymes"/>
    <property type="match status" value="1"/>
</dbReference>
<dbReference type="InterPro" id="IPR011010">
    <property type="entry name" value="DNA_brk_join_enz"/>
</dbReference>
<keyword evidence="3" id="KW-0238">DNA-binding</keyword>
<feature type="domain" description="Tyr recombinase" evidence="5">
    <location>
        <begin position="188"/>
        <end position="397"/>
    </location>
</feature>
<protein>
    <submittedName>
        <fullName evidence="6">Site-specific integrase</fullName>
    </submittedName>
</protein>
<dbReference type="InterPro" id="IPR013762">
    <property type="entry name" value="Integrase-like_cat_sf"/>
</dbReference>
<comment type="similarity">
    <text evidence="1">Belongs to the 'phage' integrase family.</text>
</comment>
<reference evidence="6 7" key="1">
    <citation type="submission" date="2017-05" db="EMBL/GenBank/DDBJ databases">
        <title>Vagococcus spp. assemblies.</title>
        <authorList>
            <person name="Gulvik C.A."/>
        </authorList>
    </citation>
    <scope>NUCLEOTIDE SEQUENCE [LARGE SCALE GENOMIC DNA]</scope>
    <source>
        <strain evidence="6 7">SS1714</strain>
    </source>
</reference>
<dbReference type="GO" id="GO:0006310">
    <property type="term" value="P:DNA recombination"/>
    <property type="evidence" value="ECO:0007669"/>
    <property type="project" value="UniProtKB-KW"/>
</dbReference>
<evidence type="ECO:0000256" key="1">
    <source>
        <dbReference type="ARBA" id="ARBA00008857"/>
    </source>
</evidence>
<evidence type="ECO:0000259" key="5">
    <source>
        <dbReference type="PROSITE" id="PS51898"/>
    </source>
</evidence>
<proteinExistence type="inferred from homology"/>
<dbReference type="EMBL" id="NGKB01000016">
    <property type="protein sequence ID" value="RSU10811.1"/>
    <property type="molecule type" value="Genomic_DNA"/>
</dbReference>
<name>A0A430ARX5_9ENTE</name>
<evidence type="ECO:0000256" key="4">
    <source>
        <dbReference type="ARBA" id="ARBA00023172"/>
    </source>
</evidence>
<gene>
    <name evidence="6" type="ORF">CBF28_12995</name>
</gene>
<dbReference type="Gene3D" id="1.10.150.130">
    <property type="match status" value="1"/>
</dbReference>
<dbReference type="InterPro" id="IPR010998">
    <property type="entry name" value="Integrase_recombinase_N"/>
</dbReference>
<dbReference type="Gene3D" id="1.10.443.10">
    <property type="entry name" value="Intergrase catalytic core"/>
    <property type="match status" value="1"/>
</dbReference>
<evidence type="ECO:0000256" key="3">
    <source>
        <dbReference type="ARBA" id="ARBA00023125"/>
    </source>
</evidence>
<dbReference type="GO" id="GO:0015074">
    <property type="term" value="P:DNA integration"/>
    <property type="evidence" value="ECO:0007669"/>
    <property type="project" value="UniProtKB-KW"/>
</dbReference>
<accession>A0A430ARX5</accession>
<dbReference type="GO" id="GO:0003677">
    <property type="term" value="F:DNA binding"/>
    <property type="evidence" value="ECO:0007669"/>
    <property type="project" value="UniProtKB-KW"/>
</dbReference>
<evidence type="ECO:0000256" key="2">
    <source>
        <dbReference type="ARBA" id="ARBA00022908"/>
    </source>
</evidence>
<evidence type="ECO:0000313" key="7">
    <source>
        <dbReference type="Proteomes" id="UP000288028"/>
    </source>
</evidence>
<sequence>MAIIKTKNGTYRLRMYRSKEVQEITKEPKLFEKTFKTKREAREAEKNFNINTFNILNDYIEENSDDILFKDFYNDIWLDDYIDGHLSTRTTAPTMATIKGTKDIFRIHILPILGDYSLNELNENKSLVIKKMKRKSIEYANFKIIRSYVNSIFDWAEELEYIDRNNLTKSLSRIRSVKKEHLNSAKKEEDLYLTKTQLQEWVKAFEYDYKNDLLPMQDYLLFILTLILADRKSETYALKWKNINFETSQITINKTLDKFGNEKNTKGNKNTIFSMSRDTLSLLEKWKQVQQTVLGDLGIKQSKEQLLFTFKDNKGNLNQPLHIDYLNYRMNSVKRRHPYLEKASPHKLRHTAATLAKQGGMSLNAISEALTHSDTNVTKFYINAPDIINEPLGETLIDF</sequence>
<evidence type="ECO:0000313" key="6">
    <source>
        <dbReference type="EMBL" id="RSU10811.1"/>
    </source>
</evidence>
<dbReference type="Pfam" id="PF00589">
    <property type="entry name" value="Phage_integrase"/>
    <property type="match status" value="1"/>
</dbReference>
<keyword evidence="2" id="KW-0229">DNA integration</keyword>
<dbReference type="GeneID" id="95579392"/>
<keyword evidence="4" id="KW-0233">DNA recombination</keyword>
<dbReference type="PROSITE" id="PS51898">
    <property type="entry name" value="TYR_RECOMBINASE"/>
    <property type="match status" value="1"/>
</dbReference>
<dbReference type="Proteomes" id="UP000288028">
    <property type="component" value="Unassembled WGS sequence"/>
</dbReference>
<dbReference type="AlphaFoldDB" id="A0A430ARX5"/>
<dbReference type="InterPro" id="IPR050808">
    <property type="entry name" value="Phage_Integrase"/>
</dbReference>
<dbReference type="InterPro" id="IPR002104">
    <property type="entry name" value="Integrase_catalytic"/>
</dbReference>
<comment type="caution">
    <text evidence="6">The sequence shown here is derived from an EMBL/GenBank/DDBJ whole genome shotgun (WGS) entry which is preliminary data.</text>
</comment>
<dbReference type="PANTHER" id="PTHR30629">
    <property type="entry name" value="PROPHAGE INTEGRASE"/>
    <property type="match status" value="1"/>
</dbReference>
<organism evidence="6 7">
    <name type="scientific">Vagococcus carniphilus</name>
    <dbReference type="NCBI Taxonomy" id="218144"/>
    <lineage>
        <taxon>Bacteria</taxon>
        <taxon>Bacillati</taxon>
        <taxon>Bacillota</taxon>
        <taxon>Bacilli</taxon>
        <taxon>Lactobacillales</taxon>
        <taxon>Enterococcaceae</taxon>
        <taxon>Vagococcus</taxon>
    </lineage>
</organism>
<keyword evidence="7" id="KW-1185">Reference proteome</keyword>
<dbReference type="PANTHER" id="PTHR30629:SF2">
    <property type="entry name" value="PROPHAGE INTEGRASE INTS-RELATED"/>
    <property type="match status" value="1"/>
</dbReference>